<gene>
    <name evidence="1" type="ORF">FME68_04300</name>
</gene>
<sequence>MSLNYNELFKQMAATPQVQAATKKKAEKLRRMLEIRWPEVHELSKSGQRFLDDGGDEIIRVTEATEGTNRPVQIVTVRHPRAVEHQANTGFVTKAVKDVS</sequence>
<name>A0A6I3KAD2_9CORY</name>
<evidence type="ECO:0000313" key="1">
    <source>
        <dbReference type="EMBL" id="MTD91116.1"/>
    </source>
</evidence>
<protein>
    <submittedName>
        <fullName evidence="1">Uncharacterized protein</fullName>
    </submittedName>
</protein>
<organism evidence="1 2">
    <name type="scientific">Corynebacterium aurimucosum</name>
    <dbReference type="NCBI Taxonomy" id="169292"/>
    <lineage>
        <taxon>Bacteria</taxon>
        <taxon>Bacillati</taxon>
        <taxon>Actinomycetota</taxon>
        <taxon>Actinomycetes</taxon>
        <taxon>Mycobacteriales</taxon>
        <taxon>Corynebacteriaceae</taxon>
        <taxon>Corynebacterium</taxon>
    </lineage>
</organism>
<accession>A0A6I3KAD2</accession>
<dbReference type="AlphaFoldDB" id="A0A6I3KAD2"/>
<reference evidence="1 2" key="1">
    <citation type="submission" date="2019-07" db="EMBL/GenBank/DDBJ databases">
        <title>Draft genome of C. aurimucosum strain 332.</title>
        <authorList>
            <person name="Pacheco L.G.C."/>
            <person name="Aguiar E.R.G.R."/>
            <person name="Barberis C.M."/>
            <person name="Almuzara M.N."/>
            <person name="Traglia G.M."/>
            <person name="Santos C.S."/>
            <person name="Vay C.A."/>
            <person name="Rocha D.J.P.G."/>
        </authorList>
    </citation>
    <scope>NUCLEOTIDE SEQUENCE [LARGE SCALE GENOMIC DNA]</scope>
    <source>
        <strain evidence="1 2">332</strain>
    </source>
</reference>
<evidence type="ECO:0000313" key="2">
    <source>
        <dbReference type="Proteomes" id="UP000432568"/>
    </source>
</evidence>
<comment type="caution">
    <text evidence="1">The sequence shown here is derived from an EMBL/GenBank/DDBJ whole genome shotgun (WGS) entry which is preliminary data.</text>
</comment>
<proteinExistence type="predicted"/>
<dbReference type="Proteomes" id="UP000432568">
    <property type="component" value="Unassembled WGS sequence"/>
</dbReference>
<dbReference type="EMBL" id="VIOG01000004">
    <property type="protein sequence ID" value="MTD91116.1"/>
    <property type="molecule type" value="Genomic_DNA"/>
</dbReference>